<keyword evidence="5" id="KW-1185">Reference proteome</keyword>
<feature type="domain" description="UBX" evidence="3">
    <location>
        <begin position="209"/>
        <end position="292"/>
    </location>
</feature>
<dbReference type="InterPro" id="IPR001611">
    <property type="entry name" value="Leu-rich_rpt"/>
</dbReference>
<dbReference type="InterPro" id="IPR015940">
    <property type="entry name" value="UBA"/>
</dbReference>
<dbReference type="Gene3D" id="3.10.20.90">
    <property type="entry name" value="Phosphatidylinositol 3-kinase Catalytic Subunit, Chain A, domain 1"/>
    <property type="match status" value="1"/>
</dbReference>
<dbReference type="InterPro" id="IPR032675">
    <property type="entry name" value="LRR_dom_sf"/>
</dbReference>
<dbReference type="Pfam" id="PF00789">
    <property type="entry name" value="UBX"/>
    <property type="match status" value="1"/>
</dbReference>
<dbReference type="SUPFAM" id="SSF46934">
    <property type="entry name" value="UBA-like"/>
    <property type="match status" value="1"/>
</dbReference>
<sequence>MAFSDEQLVQLLELGFDLDTSKAALLNTNTVEEAIDSLLSGRSINKSAVEVHADNNQTQSLETDQRASRGEDAPLITSRYNTTGKEKALRDESLKLAKEMKQHKVMEPESELQAHRRVLEQINEDRERVKSRTHHKVAKLNEHQTPTNSDDVQKSTQKKEKVEEREARKRLLMEIEEDKKSRKLANASRDSLQHNLSSVPIEAATSAPISSQDAFIQFRFPDGRSERSHFPASSTVQDILTNAASKLSVDSNQQDLGSIQMSTLFPRRTYSLADKDLTAEEAGFLPNCTLNITVMPSGDTQINTTDMIVDTDGNRPPSRRGQRSRSTRGRSTRGRRGRGRRGAAVWQGEGRTLTDSTTTENSNAPETSDSGVDDAEQAIARTAIRELRTRLHDTHSAFAAREANTGEEVTTDVKAIKRVVPSLRELCTSAVAVFLASPTKYTTRYLKPLDKISSEIAEHLLEHLIKIRKLDRTVLKRLTAHCYLQSCILNAYPYATDSLLEELCLSASSVSITKLSLSGCDVITNAGIQNLQSLKHLEYLDLSNCKATDKSLSALTKLPALTHLYLATTKITSMGLKLFAEAAQCKESLQTIVVNGCQGINSSDTFCLLANFPHLHQISLASTSLPSPCDIPPPSTFKELDFLDISNTGIGDTEVRRILSSMKALKELKLTGCRPISVPALSFLGRELGNLEELKFPSQNHDLNDCLIHYSRLNLTHLNLGNFKEINDIGMQHISCMQQLRFLSLEGSQITDDGLTLMKEMEHLEQLFLDRTAVTDDGITTISNFPSLIALSLAQTLITDKTLNRIGDPMLTRFTRGLRSLSVAGCNITNKGVRSLQ</sequence>
<dbReference type="EMBL" id="JAEPQZ010000013">
    <property type="protein sequence ID" value="KAG2174233.1"/>
    <property type="molecule type" value="Genomic_DNA"/>
</dbReference>
<gene>
    <name evidence="4" type="ORF">INT43_004254</name>
</gene>
<proteinExistence type="predicted"/>
<feature type="region of interest" description="Disordered" evidence="1">
    <location>
        <begin position="302"/>
        <end position="373"/>
    </location>
</feature>
<reference evidence="4" key="1">
    <citation type="submission" date="2020-12" db="EMBL/GenBank/DDBJ databases">
        <title>Metabolic potential, ecology and presence of endohyphal bacteria is reflected in genomic diversity of Mucoromycotina.</title>
        <authorList>
            <person name="Muszewska A."/>
            <person name="Okrasinska A."/>
            <person name="Steczkiewicz K."/>
            <person name="Drgas O."/>
            <person name="Orlowska M."/>
            <person name="Perlinska-Lenart U."/>
            <person name="Aleksandrzak-Piekarczyk T."/>
            <person name="Szatraj K."/>
            <person name="Zielenkiewicz U."/>
            <person name="Pilsyk S."/>
            <person name="Malc E."/>
            <person name="Mieczkowski P."/>
            <person name="Kruszewska J.S."/>
            <person name="Biernat P."/>
            <person name="Pawlowska J."/>
        </authorList>
    </citation>
    <scope>NUCLEOTIDE SEQUENCE</scope>
    <source>
        <strain evidence="4">WA0000067209</strain>
    </source>
</reference>
<dbReference type="SMART" id="SM00367">
    <property type="entry name" value="LRR_CC"/>
    <property type="match status" value="3"/>
</dbReference>
<dbReference type="InterPro" id="IPR001012">
    <property type="entry name" value="UBX_dom"/>
</dbReference>
<dbReference type="SUPFAM" id="SSF52047">
    <property type="entry name" value="RNI-like"/>
    <property type="match status" value="1"/>
</dbReference>
<accession>A0A8H7UBW3</accession>
<dbReference type="PANTHER" id="PTHR13318">
    <property type="entry name" value="PARTNER OF PAIRED, ISOFORM B-RELATED"/>
    <property type="match status" value="1"/>
</dbReference>
<name>A0A8H7UBW3_MORIS</name>
<feature type="region of interest" description="Disordered" evidence="1">
    <location>
        <begin position="50"/>
        <end position="69"/>
    </location>
</feature>
<feature type="compositionally biased region" description="Polar residues" evidence="1">
    <location>
        <begin position="353"/>
        <end position="370"/>
    </location>
</feature>
<dbReference type="InterPro" id="IPR057207">
    <property type="entry name" value="FBXL15_LRR"/>
</dbReference>
<dbReference type="SUPFAM" id="SSF54236">
    <property type="entry name" value="Ubiquitin-like"/>
    <property type="match status" value="1"/>
</dbReference>
<dbReference type="Pfam" id="PF13516">
    <property type="entry name" value="LRR_6"/>
    <property type="match status" value="1"/>
</dbReference>
<evidence type="ECO:0000313" key="5">
    <source>
        <dbReference type="Proteomes" id="UP000654370"/>
    </source>
</evidence>
<dbReference type="InterPro" id="IPR006553">
    <property type="entry name" value="Leu-rich_rpt_Cys-con_subtyp"/>
</dbReference>
<dbReference type="InterPro" id="IPR009060">
    <property type="entry name" value="UBA-like_sf"/>
</dbReference>
<dbReference type="Proteomes" id="UP000654370">
    <property type="component" value="Unassembled WGS sequence"/>
</dbReference>
<protein>
    <recommendedName>
        <fullName evidence="6">UBX domain-containing protein</fullName>
    </recommendedName>
</protein>
<evidence type="ECO:0000256" key="1">
    <source>
        <dbReference type="SAM" id="MobiDB-lite"/>
    </source>
</evidence>
<dbReference type="Pfam" id="PF25372">
    <property type="entry name" value="DUF7885"/>
    <property type="match status" value="1"/>
</dbReference>
<dbReference type="GO" id="GO:0031146">
    <property type="term" value="P:SCF-dependent proteasomal ubiquitin-dependent protein catabolic process"/>
    <property type="evidence" value="ECO:0007669"/>
    <property type="project" value="TreeGrafter"/>
</dbReference>
<organism evidence="4 5">
    <name type="scientific">Mortierella isabellina</name>
    <name type="common">Filamentous fungus</name>
    <name type="synonym">Umbelopsis isabellina</name>
    <dbReference type="NCBI Taxonomy" id="91625"/>
    <lineage>
        <taxon>Eukaryota</taxon>
        <taxon>Fungi</taxon>
        <taxon>Fungi incertae sedis</taxon>
        <taxon>Mucoromycota</taxon>
        <taxon>Mucoromycotina</taxon>
        <taxon>Umbelopsidomycetes</taxon>
        <taxon>Umbelopsidales</taxon>
        <taxon>Umbelopsidaceae</taxon>
        <taxon>Umbelopsis</taxon>
    </lineage>
</organism>
<evidence type="ECO:0008006" key="6">
    <source>
        <dbReference type="Google" id="ProtNLM"/>
    </source>
</evidence>
<feature type="domain" description="UBA" evidence="2">
    <location>
        <begin position="2"/>
        <end position="41"/>
    </location>
</feature>
<dbReference type="OrthoDB" id="120976at2759"/>
<dbReference type="PROSITE" id="PS50033">
    <property type="entry name" value="UBX"/>
    <property type="match status" value="1"/>
</dbReference>
<evidence type="ECO:0000259" key="3">
    <source>
        <dbReference type="PROSITE" id="PS50033"/>
    </source>
</evidence>
<dbReference type="GO" id="GO:0019005">
    <property type="term" value="C:SCF ubiquitin ligase complex"/>
    <property type="evidence" value="ECO:0007669"/>
    <property type="project" value="TreeGrafter"/>
</dbReference>
<evidence type="ECO:0000259" key="2">
    <source>
        <dbReference type="PROSITE" id="PS50030"/>
    </source>
</evidence>
<dbReference type="AlphaFoldDB" id="A0A8H7UBW3"/>
<dbReference type="Gene3D" id="3.80.10.10">
    <property type="entry name" value="Ribonuclease Inhibitor"/>
    <property type="match status" value="3"/>
</dbReference>
<dbReference type="Gene3D" id="1.10.8.10">
    <property type="entry name" value="DNA helicase RuvA subunit, C-terminal domain"/>
    <property type="match status" value="1"/>
</dbReference>
<comment type="caution">
    <text evidence="4">The sequence shown here is derived from an EMBL/GenBank/DDBJ whole genome shotgun (WGS) entry which is preliminary data.</text>
</comment>
<dbReference type="InterPro" id="IPR029071">
    <property type="entry name" value="Ubiquitin-like_domsf"/>
</dbReference>
<feature type="region of interest" description="Disordered" evidence="1">
    <location>
        <begin position="126"/>
        <end position="166"/>
    </location>
</feature>
<evidence type="ECO:0000313" key="4">
    <source>
        <dbReference type="EMBL" id="KAG2174233.1"/>
    </source>
</evidence>
<dbReference type="PROSITE" id="PS50030">
    <property type="entry name" value="UBA"/>
    <property type="match status" value="1"/>
</dbReference>
<feature type="compositionally biased region" description="Basic and acidic residues" evidence="1">
    <location>
        <begin position="151"/>
        <end position="166"/>
    </location>
</feature>
<feature type="compositionally biased region" description="Basic residues" evidence="1">
    <location>
        <begin position="317"/>
        <end position="341"/>
    </location>
</feature>
<dbReference type="CDD" id="cd01767">
    <property type="entry name" value="UBX"/>
    <property type="match status" value="1"/>
</dbReference>